<feature type="chain" id="PRO_5045465049" evidence="1">
    <location>
        <begin position="25"/>
        <end position="673"/>
    </location>
</feature>
<accession>A0ABY5IKE5</accession>
<organism evidence="2 3">
    <name type="scientific">Vibrio campbellii</name>
    <dbReference type="NCBI Taxonomy" id="680"/>
    <lineage>
        <taxon>Bacteria</taxon>
        <taxon>Pseudomonadati</taxon>
        <taxon>Pseudomonadota</taxon>
        <taxon>Gammaproteobacteria</taxon>
        <taxon>Vibrionales</taxon>
        <taxon>Vibrionaceae</taxon>
        <taxon>Vibrio</taxon>
    </lineage>
</organism>
<dbReference type="RefSeq" id="WP_255905113.1">
    <property type="nucleotide sequence ID" value="NZ_CP050472.1"/>
</dbReference>
<evidence type="ECO:0000313" key="2">
    <source>
        <dbReference type="EMBL" id="UTZ34781.1"/>
    </source>
</evidence>
<keyword evidence="2" id="KW-0614">Plasmid</keyword>
<gene>
    <name evidence="2" type="ORF">HB762_26330</name>
</gene>
<keyword evidence="3" id="KW-1185">Reference proteome</keyword>
<name>A0ABY5IKE5_9VIBR</name>
<dbReference type="EMBL" id="CP050472">
    <property type="protein sequence ID" value="UTZ34781.1"/>
    <property type="molecule type" value="Genomic_DNA"/>
</dbReference>
<dbReference type="Proteomes" id="UP001059912">
    <property type="component" value="Plasmid unnamed1"/>
</dbReference>
<sequence length="673" mass="71774">MKTTKIKHAFLAIVLAGVMPPVLASQASSEIYELKARERKVNETIQKLYQLESAVTSYFLEKGGFPANLSDITSGTKPFFNGSLRTSIGEFSSKVTSNSFELVFKPRDATNDRQVEMMAYIASLTASEVQGTSFEYFIPAPQSTAIVNNMLNRVDSSANGNRMLTDLNMGGNDITDIKKLFTDKLELTNSLTLDNLNATSVTLEQLTSATRLTASGNTALGNAKFTDFTVNSDGTVNNFTIKNLVSTNEATGNDVKTDSFNSAKMSVVDAFINELNGDTATIESALFTQSTTASTFNVSKRLETDLVEVDVIRGYNSVPIELTGSAAFGDVSLNAPLELRNGMITNGNGKLADTTAQSLDLRGKLVGTNIDVARNLIARGAVNITRGARIDGNLNGRDVFATNADFTSTVSVGNNVQVTGSLKVGNSIRQGGRLLSTGTTLYNNGSSLSSLLLGKNATAYDADKIDNYDSSQLAQRNQANTFGGTQTFKKTVNVSGNVYVNGRLIVDSSGNLYDGGQAIKNIYTSKTDAGTMYAKWDNEIAQLRSSLSGDYNSLNSYASGVKGSLSTAQAKANAQRNTLNSLESTYASVNNTRNVVNTKISQLSSARSSENAKLVSAVSKLDAGPTYTSRSCQIVTTRTETAVDSGRFTTSVSDGCGSKAATRYKTAQYGTLK</sequence>
<proteinExistence type="predicted"/>
<evidence type="ECO:0000256" key="1">
    <source>
        <dbReference type="SAM" id="SignalP"/>
    </source>
</evidence>
<evidence type="ECO:0000313" key="3">
    <source>
        <dbReference type="Proteomes" id="UP001059912"/>
    </source>
</evidence>
<protein>
    <submittedName>
        <fullName evidence="2">Uncharacterized protein</fullName>
    </submittedName>
</protein>
<reference evidence="2" key="1">
    <citation type="submission" date="2020-03" db="EMBL/GenBank/DDBJ databases">
        <title>Five strains of Vibrio campbellii isolated from Mariana Trench.</title>
        <authorList>
            <person name="Liang J."/>
            <person name="Zhang X.-H."/>
        </authorList>
    </citation>
    <scope>NUCLEOTIDE SEQUENCE</scope>
    <source>
        <strain evidence="2">LJC013</strain>
        <plasmid evidence="2">unnamed1</plasmid>
    </source>
</reference>
<feature type="signal peptide" evidence="1">
    <location>
        <begin position="1"/>
        <end position="24"/>
    </location>
</feature>
<geneLocation type="plasmid" evidence="2 3">
    <name>unnamed1</name>
</geneLocation>
<keyword evidence="1" id="KW-0732">Signal</keyword>